<keyword evidence="5 13" id="KW-1133">Transmembrane helix</keyword>
<dbReference type="GO" id="GO:0061355">
    <property type="term" value="P:Wnt protein secretion"/>
    <property type="evidence" value="ECO:0007669"/>
    <property type="project" value="TreeGrafter"/>
</dbReference>
<comment type="subcellular location">
    <subcellularLocation>
        <location evidence="1">Membrane</location>
        <topology evidence="1">Multi-pass membrane protein</topology>
    </subcellularLocation>
</comment>
<evidence type="ECO:0000313" key="15">
    <source>
        <dbReference type="RefSeq" id="XP_028966629.1"/>
    </source>
</evidence>
<keyword evidence="4 13" id="KW-0812">Transmembrane</keyword>
<evidence type="ECO:0000256" key="12">
    <source>
        <dbReference type="SAM" id="MobiDB-lite"/>
    </source>
</evidence>
<evidence type="ECO:0000256" key="7">
    <source>
        <dbReference type="ARBA" id="ARBA00023315"/>
    </source>
</evidence>
<dbReference type="GO" id="GO:0016020">
    <property type="term" value="C:membrane"/>
    <property type="evidence" value="ECO:0007669"/>
    <property type="project" value="UniProtKB-SubCell"/>
</dbReference>
<dbReference type="CTD" id="5447"/>
<evidence type="ECO:0000256" key="6">
    <source>
        <dbReference type="ARBA" id="ARBA00023136"/>
    </source>
</evidence>
<keyword evidence="6 13" id="KW-0472">Membrane</keyword>
<comment type="similarity">
    <text evidence="8">Belongs to the membrane-bound acyltransferase family. Porcupine subfamily.</text>
</comment>
<name>A0AAJ7WGV6_9ACAR</name>
<dbReference type="RefSeq" id="XP_028966629.1">
    <property type="nucleotide sequence ID" value="XM_029110796.1"/>
</dbReference>
<feature type="transmembrane region" description="Helical" evidence="13">
    <location>
        <begin position="484"/>
        <end position="504"/>
    </location>
</feature>
<organism evidence="14 15">
    <name type="scientific">Galendromus occidentalis</name>
    <name type="common">western predatory mite</name>
    <dbReference type="NCBI Taxonomy" id="34638"/>
    <lineage>
        <taxon>Eukaryota</taxon>
        <taxon>Metazoa</taxon>
        <taxon>Ecdysozoa</taxon>
        <taxon>Arthropoda</taxon>
        <taxon>Chelicerata</taxon>
        <taxon>Arachnida</taxon>
        <taxon>Acari</taxon>
        <taxon>Parasitiformes</taxon>
        <taxon>Mesostigmata</taxon>
        <taxon>Gamasina</taxon>
        <taxon>Phytoseioidea</taxon>
        <taxon>Phytoseiidae</taxon>
        <taxon>Typhlodrominae</taxon>
        <taxon>Galendromus</taxon>
    </lineage>
</organism>
<dbReference type="PANTHER" id="PTHR13906:SF12">
    <property type="entry name" value="PROTEIN-SERINE O-PALMITOLEOYLTRANSFERASE PORCUPINE"/>
    <property type="match status" value="1"/>
</dbReference>
<protein>
    <recommendedName>
        <fullName evidence="10">Protein-serine O-palmitoleoyltransferase porcupine</fullName>
        <ecNumber evidence="9">2.3.1.250</ecNumber>
    </recommendedName>
</protein>
<evidence type="ECO:0000256" key="4">
    <source>
        <dbReference type="ARBA" id="ARBA00022692"/>
    </source>
</evidence>
<evidence type="ECO:0000313" key="14">
    <source>
        <dbReference type="Proteomes" id="UP000694867"/>
    </source>
</evidence>
<keyword evidence="7" id="KW-0012">Acyltransferase</keyword>
<feature type="transmembrane region" description="Helical" evidence="13">
    <location>
        <begin position="525"/>
        <end position="543"/>
    </location>
</feature>
<dbReference type="Proteomes" id="UP000694867">
    <property type="component" value="Unplaced"/>
</dbReference>
<dbReference type="EC" id="2.3.1.250" evidence="9"/>
<evidence type="ECO:0000256" key="5">
    <source>
        <dbReference type="ARBA" id="ARBA00022989"/>
    </source>
</evidence>
<evidence type="ECO:0000256" key="9">
    <source>
        <dbReference type="ARBA" id="ARBA00038867"/>
    </source>
</evidence>
<feature type="transmembrane region" description="Helical" evidence="13">
    <location>
        <begin position="415"/>
        <end position="445"/>
    </location>
</feature>
<keyword evidence="3" id="KW-0879">Wnt signaling pathway</keyword>
<gene>
    <name evidence="15" type="primary">LOC100897916</name>
</gene>
<evidence type="ECO:0000256" key="8">
    <source>
        <dbReference type="ARBA" id="ARBA00038269"/>
    </source>
</evidence>
<dbReference type="GeneID" id="100897916"/>
<evidence type="ECO:0000256" key="10">
    <source>
        <dbReference type="ARBA" id="ARBA00040371"/>
    </source>
</evidence>
<dbReference type="GO" id="GO:0017147">
    <property type="term" value="F:Wnt-protein binding"/>
    <property type="evidence" value="ECO:0007669"/>
    <property type="project" value="TreeGrafter"/>
</dbReference>
<dbReference type="KEGG" id="goe:100897916"/>
<dbReference type="Pfam" id="PF03062">
    <property type="entry name" value="MBOAT"/>
    <property type="match status" value="1"/>
</dbReference>
<feature type="region of interest" description="Disordered" evidence="12">
    <location>
        <begin position="24"/>
        <end position="56"/>
    </location>
</feature>
<evidence type="ECO:0000256" key="11">
    <source>
        <dbReference type="ARBA" id="ARBA00047978"/>
    </source>
</evidence>
<comment type="catalytic activity">
    <reaction evidence="11">
        <text>[Wnt protein]-L-serine + (9Z)-hexadecenoyl-CoA = [Wnt protein]-O-(9Z)-hexadecenoyl-L-serine + CoA</text>
        <dbReference type="Rhea" id="RHEA:45336"/>
        <dbReference type="Rhea" id="RHEA-COMP:11170"/>
        <dbReference type="Rhea" id="RHEA-COMP:11171"/>
        <dbReference type="ChEBI" id="CHEBI:29999"/>
        <dbReference type="ChEBI" id="CHEBI:57287"/>
        <dbReference type="ChEBI" id="CHEBI:61540"/>
        <dbReference type="ChEBI" id="CHEBI:85189"/>
        <dbReference type="EC" id="2.3.1.250"/>
    </reaction>
</comment>
<dbReference type="GO" id="GO:0016055">
    <property type="term" value="P:Wnt signaling pathway"/>
    <property type="evidence" value="ECO:0007669"/>
    <property type="project" value="UniProtKB-KW"/>
</dbReference>
<proteinExistence type="inferred from homology"/>
<dbReference type="AlphaFoldDB" id="A0AAJ7WGV6"/>
<feature type="transmembrane region" description="Helical" evidence="13">
    <location>
        <begin position="170"/>
        <end position="189"/>
    </location>
</feature>
<dbReference type="GO" id="GO:0005783">
    <property type="term" value="C:endoplasmic reticulum"/>
    <property type="evidence" value="ECO:0007669"/>
    <property type="project" value="TreeGrafter"/>
</dbReference>
<dbReference type="InterPro" id="IPR004299">
    <property type="entry name" value="MBOAT_fam"/>
</dbReference>
<accession>A0AAJ7WGV6</accession>
<dbReference type="InterPro" id="IPR049941">
    <property type="entry name" value="LPLAT_7/PORCN-like"/>
</dbReference>
<reference evidence="15" key="1">
    <citation type="submission" date="2025-08" db="UniProtKB">
        <authorList>
            <consortium name="RefSeq"/>
        </authorList>
    </citation>
    <scope>IDENTIFICATION</scope>
</reference>
<evidence type="ECO:0000256" key="1">
    <source>
        <dbReference type="ARBA" id="ARBA00004141"/>
    </source>
</evidence>
<dbReference type="PANTHER" id="PTHR13906">
    <property type="entry name" value="PORCUPINE"/>
    <property type="match status" value="1"/>
</dbReference>
<sequence length="544" mass="62935">MVQTLAPWEDRRKKITIEDSLCLCDPHPEPRTPQNPERPRTVRKRTNATGPQPSWHEVEKRTRRLRYFLNEWVVMDLDSAYYYGNELEDDDSFPLNGDGVEGYMSLIDLWTFCIKAVLGEWFDITAYVILSSCFLRWVGNFEKIPRWVIHSLSTLLGFYCMVGIMDWHGFYAFTFAVLGITTLYMVDWIFQAWRTFFVTAACLIMIIGIGEYKLFPSQWNRIRGSVMIMAMKLISLAMDIDDGRITRHPPLIPVFGYLFHTATVIFGPWISFYDYFVSVEPQTQSDQKPDLLDPLWLLSLLRTLTLSTMCLVLSSCGLDWLLGDASSYGIWLEAFRDALIFRMSHYFVCFHSESSALAAGVQAQNSANEWNLEIVRPKYIELPRSLVEVVVFWNRPMHVWLKNHVFKRIIPRGRLIAVLGTFAASSVLHGLSFRISAVLFSLGFLTYTEFSLRSKLSTAFNACLGARECRNCHHEHKDTPRVRLVNLFFTLLAIFHLTYLGTMFDSQPEDNNMSSMEYTLNKWRNLGFASHIVALVMFFVDLMV</sequence>
<evidence type="ECO:0000256" key="13">
    <source>
        <dbReference type="SAM" id="Phobius"/>
    </source>
</evidence>
<dbReference type="GO" id="GO:1990698">
    <property type="term" value="F:palmitoleoyltransferase activity"/>
    <property type="evidence" value="ECO:0007669"/>
    <property type="project" value="UniProtKB-EC"/>
</dbReference>
<evidence type="ECO:0000256" key="2">
    <source>
        <dbReference type="ARBA" id="ARBA00022679"/>
    </source>
</evidence>
<keyword evidence="14" id="KW-1185">Reference proteome</keyword>
<feature type="transmembrane region" description="Helical" evidence="13">
    <location>
        <begin position="252"/>
        <end position="276"/>
    </location>
</feature>
<dbReference type="GO" id="GO:0030258">
    <property type="term" value="P:lipid modification"/>
    <property type="evidence" value="ECO:0007669"/>
    <property type="project" value="TreeGrafter"/>
</dbReference>
<feature type="transmembrane region" description="Helical" evidence="13">
    <location>
        <begin position="196"/>
        <end position="215"/>
    </location>
</feature>
<feature type="transmembrane region" description="Helical" evidence="13">
    <location>
        <begin position="296"/>
        <end position="322"/>
    </location>
</feature>
<evidence type="ECO:0000256" key="3">
    <source>
        <dbReference type="ARBA" id="ARBA00022687"/>
    </source>
</evidence>
<keyword evidence="2" id="KW-0808">Transferase</keyword>